<keyword evidence="1" id="KW-0812">Transmembrane</keyword>
<evidence type="ECO:0000313" key="4">
    <source>
        <dbReference type="Proteomes" id="UP001597532"/>
    </source>
</evidence>
<dbReference type="InterPro" id="IPR011429">
    <property type="entry name" value="Cyt_c_Planctomycete-type"/>
</dbReference>
<feature type="transmembrane region" description="Helical" evidence="1">
    <location>
        <begin position="130"/>
        <end position="150"/>
    </location>
</feature>
<evidence type="ECO:0000313" key="3">
    <source>
        <dbReference type="EMBL" id="MFD2791176.1"/>
    </source>
</evidence>
<keyword evidence="1" id="KW-0472">Membrane</keyword>
<dbReference type="SUPFAM" id="SSF52047">
    <property type="entry name" value="RNI-like"/>
    <property type="match status" value="1"/>
</dbReference>
<accession>A0ABW5VIQ3</accession>
<dbReference type="EMBL" id="JBHUOK010000032">
    <property type="protein sequence ID" value="MFD2791176.1"/>
    <property type="molecule type" value="Genomic_DNA"/>
</dbReference>
<feature type="transmembrane region" description="Helical" evidence="1">
    <location>
        <begin position="12"/>
        <end position="34"/>
    </location>
</feature>
<protein>
    <submittedName>
        <fullName evidence="3">C-type cytochrome domain-containing protein</fullName>
    </submittedName>
</protein>
<comment type="caution">
    <text evidence="3">The sequence shown here is derived from an EMBL/GenBank/DDBJ whole genome shotgun (WGS) entry which is preliminary data.</text>
</comment>
<dbReference type="Pfam" id="PF07635">
    <property type="entry name" value="PSCyt1"/>
    <property type="match status" value="1"/>
</dbReference>
<feature type="domain" description="Cytochrome C Planctomycete-type" evidence="2">
    <location>
        <begin position="190"/>
        <end position="249"/>
    </location>
</feature>
<name>A0ABW5VIQ3_9FLAO</name>
<keyword evidence="4" id="KW-1185">Reference proteome</keyword>
<dbReference type="Proteomes" id="UP001597532">
    <property type="component" value="Unassembled WGS sequence"/>
</dbReference>
<proteinExistence type="predicted"/>
<dbReference type="InterPro" id="IPR032675">
    <property type="entry name" value="LRR_dom_sf"/>
</dbReference>
<dbReference type="PANTHER" id="PTHR35889:SF3">
    <property type="entry name" value="F-BOX DOMAIN-CONTAINING PROTEIN"/>
    <property type="match status" value="1"/>
</dbReference>
<sequence length="478" mass="53244">MAKGSSPKWVSQVILGLTVFLIFLLIFESFIALPNLVAWLGRLHPLVLHFPIVLLLMAALIGLFKNKVPDLLLAIATFSALVTAITGFFLGAEVDPKGDLIFWHQWMGAGVAVLAAVWYWVSVNYLQQVYLVKSIQVILIILIGFTGHYGGMITHGEDFLALPQNTKLGEIPDNPLLYKDIVHRVLDINCIGCHNPNKKKGELLMTGIAELLVGGENGPAIVRGEPANSELVKRLRLPLKSEDHMPPEGKKPLSENEIQIMERWIALGASDTLRLNHLDNDEPLQDLVKEMMAPEKMDKWKSFPIVADSTLQNLNGDYRTVKRIAGNSQALSVSIFSPPKYDPNLILSLKRVTSNIVELDLSGLPLGEKEMEIVGMCTNLEWLELDRTNITDREFAKLGALSNLLVLKAYATKITEASLPILKNYNHLHSLYLWDTPLSETKNSSLKDALPNVRIDRGIDPELITIFAEKDSIEEVKE</sequence>
<feature type="transmembrane region" description="Helical" evidence="1">
    <location>
        <begin position="46"/>
        <end position="64"/>
    </location>
</feature>
<keyword evidence="1" id="KW-1133">Transmembrane helix</keyword>
<organism evidence="3 4">
    <name type="scientific">Arenibacter antarcticus</name>
    <dbReference type="NCBI Taxonomy" id="2040469"/>
    <lineage>
        <taxon>Bacteria</taxon>
        <taxon>Pseudomonadati</taxon>
        <taxon>Bacteroidota</taxon>
        <taxon>Flavobacteriia</taxon>
        <taxon>Flavobacteriales</taxon>
        <taxon>Flavobacteriaceae</taxon>
        <taxon>Arenibacter</taxon>
    </lineage>
</organism>
<dbReference type="Gene3D" id="3.80.10.10">
    <property type="entry name" value="Ribonuclease Inhibitor"/>
    <property type="match status" value="1"/>
</dbReference>
<dbReference type="RefSeq" id="WP_251806380.1">
    <property type="nucleotide sequence ID" value="NZ_CP166679.1"/>
</dbReference>
<evidence type="ECO:0000259" key="2">
    <source>
        <dbReference type="Pfam" id="PF07635"/>
    </source>
</evidence>
<gene>
    <name evidence="3" type="ORF">ACFS1K_15475</name>
</gene>
<feature type="transmembrane region" description="Helical" evidence="1">
    <location>
        <begin position="71"/>
        <end position="90"/>
    </location>
</feature>
<reference evidence="4" key="1">
    <citation type="journal article" date="2019" name="Int. J. Syst. Evol. Microbiol.">
        <title>The Global Catalogue of Microorganisms (GCM) 10K type strain sequencing project: providing services to taxonomists for standard genome sequencing and annotation.</title>
        <authorList>
            <consortium name="The Broad Institute Genomics Platform"/>
            <consortium name="The Broad Institute Genome Sequencing Center for Infectious Disease"/>
            <person name="Wu L."/>
            <person name="Ma J."/>
        </authorList>
    </citation>
    <scope>NUCLEOTIDE SEQUENCE [LARGE SCALE GENOMIC DNA]</scope>
    <source>
        <strain evidence="4">KCTC 52924</strain>
    </source>
</reference>
<dbReference type="PANTHER" id="PTHR35889">
    <property type="entry name" value="CYCLOINULO-OLIGOSACCHARIDE FRUCTANOTRANSFERASE-RELATED"/>
    <property type="match status" value="1"/>
</dbReference>
<feature type="transmembrane region" description="Helical" evidence="1">
    <location>
        <begin position="102"/>
        <end position="121"/>
    </location>
</feature>
<evidence type="ECO:0000256" key="1">
    <source>
        <dbReference type="SAM" id="Phobius"/>
    </source>
</evidence>